<dbReference type="InterPro" id="IPR004360">
    <property type="entry name" value="Glyas_Fos-R_dOase_dom"/>
</dbReference>
<name>A0A433MU08_9BURK</name>
<evidence type="ECO:0000313" key="2">
    <source>
        <dbReference type="EMBL" id="RUR71274.1"/>
    </source>
</evidence>
<dbReference type="AlphaFoldDB" id="A0A433MU08"/>
<sequence length="294" mass="32140">MERFLRDFGMVPASVAGDGQRLYMRGTGDAPFLYEAVLGETSRFLGAGFSVGSAQDLERLSALPGSGPVQQLDATPGGGMRVRMRMPDGFEIDAVYGAKPAAPLATRDAIAFNTARAKPRVNTAVRIIRQASPVKRLGHFVLHVSDHAASVAWLRERFGLLASDHLATPDAPTHPIGTFLRVDHGDALVDHHCMLVLGTDRPGVHHCSFEVEDVDAVMSAHDFLLERGYMLDCGVGRHLLGSQIFDYWRDPFGFRIEHYTDGDVVNADHEPSIFAGTADQTTQWGAKPPQDFFE</sequence>
<dbReference type="OrthoDB" id="8676366at2"/>
<dbReference type="SUPFAM" id="SSF54593">
    <property type="entry name" value="Glyoxalase/Bleomycin resistance protein/Dihydroxybiphenyl dioxygenase"/>
    <property type="match status" value="2"/>
</dbReference>
<reference evidence="2 3" key="1">
    <citation type="submission" date="2018-12" db="EMBL/GenBank/DDBJ databases">
        <title>The genome sequences of Variovorax guangxiensis DSM 27352.</title>
        <authorList>
            <person name="Gao J."/>
            <person name="Sun J."/>
        </authorList>
    </citation>
    <scope>NUCLEOTIDE SEQUENCE [LARGE SCALE GENOMIC DNA]</scope>
    <source>
        <strain evidence="2 3">DSM 27352</strain>
    </source>
</reference>
<dbReference type="PROSITE" id="PS51819">
    <property type="entry name" value="VOC"/>
    <property type="match status" value="1"/>
</dbReference>
<proteinExistence type="predicted"/>
<dbReference type="InterPro" id="IPR037523">
    <property type="entry name" value="VOC_core"/>
</dbReference>
<protein>
    <submittedName>
        <fullName evidence="2">2,4,5-trihydroxytoluene oxygenase</fullName>
    </submittedName>
</protein>
<evidence type="ECO:0000259" key="1">
    <source>
        <dbReference type="PROSITE" id="PS51819"/>
    </source>
</evidence>
<comment type="caution">
    <text evidence="2">The sequence shown here is derived from an EMBL/GenBank/DDBJ whole genome shotgun (WGS) entry which is preliminary data.</text>
</comment>
<accession>A0A433MU08</accession>
<dbReference type="InterPro" id="IPR029068">
    <property type="entry name" value="Glyas_Bleomycin-R_OHBP_Dase"/>
</dbReference>
<dbReference type="EMBL" id="RXFT01000019">
    <property type="protein sequence ID" value="RUR71274.1"/>
    <property type="molecule type" value="Genomic_DNA"/>
</dbReference>
<dbReference type="Pfam" id="PF00903">
    <property type="entry name" value="Glyoxalase"/>
    <property type="match status" value="1"/>
</dbReference>
<feature type="domain" description="VOC" evidence="1">
    <location>
        <begin position="136"/>
        <end position="261"/>
    </location>
</feature>
<evidence type="ECO:0000313" key="3">
    <source>
        <dbReference type="Proteomes" id="UP000281118"/>
    </source>
</evidence>
<dbReference type="Gene3D" id="3.10.180.10">
    <property type="entry name" value="2,3-Dihydroxybiphenyl 1,2-Dioxygenase, domain 1"/>
    <property type="match status" value="1"/>
</dbReference>
<organism evidence="2 3">
    <name type="scientific">Variovorax guangxiensis</name>
    <dbReference type="NCBI Taxonomy" id="1775474"/>
    <lineage>
        <taxon>Bacteria</taxon>
        <taxon>Pseudomonadati</taxon>
        <taxon>Pseudomonadota</taxon>
        <taxon>Betaproteobacteria</taxon>
        <taxon>Burkholderiales</taxon>
        <taxon>Comamonadaceae</taxon>
        <taxon>Variovorax</taxon>
    </lineage>
</organism>
<dbReference type="Proteomes" id="UP000281118">
    <property type="component" value="Unassembled WGS sequence"/>
</dbReference>
<gene>
    <name evidence="2" type="ORF">EJP67_29940</name>
</gene>